<keyword evidence="5" id="KW-0479">Metal-binding</keyword>
<dbReference type="Pfam" id="PF19272">
    <property type="entry name" value="ASMase_C"/>
    <property type="match status" value="1"/>
</dbReference>
<evidence type="ECO:0000256" key="11">
    <source>
        <dbReference type="ARBA" id="ARBA00023295"/>
    </source>
</evidence>
<organism evidence="13 14">
    <name type="scientific">Pristionchus pacificus</name>
    <name type="common">Parasitic nematode worm</name>
    <dbReference type="NCBI Taxonomy" id="54126"/>
    <lineage>
        <taxon>Eukaryota</taxon>
        <taxon>Metazoa</taxon>
        <taxon>Ecdysozoa</taxon>
        <taxon>Nematoda</taxon>
        <taxon>Chromadorea</taxon>
        <taxon>Rhabditida</taxon>
        <taxon>Rhabditina</taxon>
        <taxon>Diplogasteromorpha</taxon>
        <taxon>Diplogasteroidea</taxon>
        <taxon>Neodiplogasteridae</taxon>
        <taxon>Pristionchus</taxon>
    </lineage>
</organism>
<evidence type="ECO:0000256" key="1">
    <source>
        <dbReference type="ARBA" id="ARBA00001947"/>
    </source>
</evidence>
<evidence type="ECO:0000256" key="8">
    <source>
        <dbReference type="ARBA" id="ARBA00022833"/>
    </source>
</evidence>
<dbReference type="InterPro" id="IPR041805">
    <property type="entry name" value="ASMase/PPN1_MPP"/>
</dbReference>
<accession>A0A8R1U6I7</accession>
<reference evidence="13" key="2">
    <citation type="submission" date="2022-06" db="UniProtKB">
        <authorList>
            <consortium name="EnsemblMetazoa"/>
        </authorList>
    </citation>
    <scope>IDENTIFICATION</scope>
    <source>
        <strain evidence="13">PS312</strain>
    </source>
</reference>
<dbReference type="Proteomes" id="UP000005239">
    <property type="component" value="Unassembled WGS sequence"/>
</dbReference>
<evidence type="ECO:0000256" key="10">
    <source>
        <dbReference type="ARBA" id="ARBA00023180"/>
    </source>
</evidence>
<comment type="cofactor">
    <cofactor evidence="1">
        <name>Zn(2+)</name>
        <dbReference type="ChEBI" id="CHEBI:29105"/>
    </cofactor>
</comment>
<dbReference type="SUPFAM" id="SSF56300">
    <property type="entry name" value="Metallo-dependent phosphatases"/>
    <property type="match status" value="2"/>
</dbReference>
<dbReference type="FunFam" id="3.60.21.10:FF:000294">
    <property type="entry name" value="Acid sphingomyelinase, putative"/>
    <property type="match status" value="1"/>
</dbReference>
<dbReference type="Pfam" id="PF00149">
    <property type="entry name" value="Metallophos"/>
    <property type="match status" value="1"/>
</dbReference>
<reference evidence="14" key="1">
    <citation type="journal article" date="2008" name="Nat. Genet.">
        <title>The Pristionchus pacificus genome provides a unique perspective on nematode lifestyle and parasitism.</title>
        <authorList>
            <person name="Dieterich C."/>
            <person name="Clifton S.W."/>
            <person name="Schuster L.N."/>
            <person name="Chinwalla A."/>
            <person name="Delehaunty K."/>
            <person name="Dinkelacker I."/>
            <person name="Fulton L."/>
            <person name="Fulton R."/>
            <person name="Godfrey J."/>
            <person name="Minx P."/>
            <person name="Mitreva M."/>
            <person name="Roeseler W."/>
            <person name="Tian H."/>
            <person name="Witte H."/>
            <person name="Yang S.P."/>
            <person name="Wilson R.K."/>
            <person name="Sommer R.J."/>
        </authorList>
    </citation>
    <scope>NUCLEOTIDE SEQUENCE [LARGE SCALE GENOMIC DNA]</scope>
    <source>
        <strain evidence="14">PS312</strain>
    </source>
</reference>
<comment type="subcellular location">
    <subcellularLocation>
        <location evidence="2">Secreted</location>
    </subcellularLocation>
</comment>
<comment type="similarity">
    <text evidence="3">Belongs to the acid sphingomyelinase family.</text>
</comment>
<evidence type="ECO:0000256" key="3">
    <source>
        <dbReference type="ARBA" id="ARBA00008234"/>
    </source>
</evidence>
<dbReference type="PANTHER" id="PTHR10340">
    <property type="entry name" value="SPHINGOMYELIN PHOSPHODIESTERASE"/>
    <property type="match status" value="1"/>
</dbReference>
<dbReference type="Gene3D" id="3.60.21.10">
    <property type="match status" value="2"/>
</dbReference>
<dbReference type="CDD" id="cd00842">
    <property type="entry name" value="MPP_ASMase"/>
    <property type="match status" value="1"/>
</dbReference>
<dbReference type="AlphaFoldDB" id="A0A2A6C2C4"/>
<dbReference type="PANTHER" id="PTHR10340:SF54">
    <property type="entry name" value="SPHINGOMYELIN PHOSPHODIESTERASE 2"/>
    <property type="match status" value="1"/>
</dbReference>
<sequence length="911" mass="103639">MRTFLLLIVLYLIPIVFSHVIPPKRNEKHSLITRGMALSVLKNAVRNDKINCVICSAIVQGTTSSGHNNDLETKKKACITLDIDQPYICDGMIDAFAREAYFVLDRVIFTPDEIGGIFVDNCGISVNPVKVLWNLTNPGRKPAVKPWPVVKNPKKTQRVLHLSDIHIDREYAEGSEADCELCAYSDLEYIPSRPSPGLKLISINSIYCSHHNFYMYINQTDPDETLTWLISELLDSEAKGEKVHIISHIPAGDDSFLMGWSHNFYEIVNRFENTIAAQFYGHTHNDHFQVYYEDSDPNGRPTHFNFITPSITTNAYKNPAYRIYTIDGGYLGASYTVLDAETYTTDITQANMEDEEPMWFLEYSTRTLRSLKTAVRNDKINCVVCSTIVQGINQLLADEEEDEKIDEFLKKACVTLDIEPENICDGIVDVYASELYFVLDRLVFTPDELCGIFVNDCGTPINPLKVMWNFTIPGGKPPVKPWPIVKPKRTQRVLHFSDIHIDRGYTEGSEVDCKDSLCCRNYPSEDASPIKRPAGKWGSLGNCDLPFGTFEAAMRHISQTHKDIDYILITGDLEAHDEWEYSQEKTKADFANITQVLNNYFPTTPVYQSTGNHDTVPADAMAAHNMEEYDTRGPAWLYNIFADNWGQWISPEAVKTVHYRGSFADYPPLTPGLKLISINTIYCSHHNFYIYINQTDPDETLSWLVSELLQSEVKGEKVHLFSHIPPGDKACLMGWSHNFYEIVNRFENTIAGQFFAHTHNDHFEVFYEDSNPNGRPTHFNFITPSMTTLSSKNPAYRIYTIDGGYEGASYTVLDAETYSTDINEANTNGHEPEWFLEYSAKDAYNLPDLSPASWSNLIDRLAVDDDLFQKFYNYFSRTSHNLDCVNDPVCRQGNICPLRVAKSYDENLFCP</sequence>
<name>A0A2A6C2C4_PRIPA</name>
<evidence type="ECO:0000256" key="7">
    <source>
        <dbReference type="ARBA" id="ARBA00022801"/>
    </source>
</evidence>
<keyword evidence="14" id="KW-1185">Reference proteome</keyword>
<dbReference type="GO" id="GO:0005764">
    <property type="term" value="C:lysosome"/>
    <property type="evidence" value="ECO:0000318"/>
    <property type="project" value="GO_Central"/>
</dbReference>
<dbReference type="SUPFAM" id="SSF47862">
    <property type="entry name" value="Saposin"/>
    <property type="match status" value="1"/>
</dbReference>
<keyword evidence="6" id="KW-0732">Signal</keyword>
<dbReference type="GO" id="GO:0046872">
    <property type="term" value="F:metal ion binding"/>
    <property type="evidence" value="ECO:0007669"/>
    <property type="project" value="UniProtKB-KW"/>
</dbReference>
<gene>
    <name evidence="13" type="primary">WBGene00095490</name>
</gene>
<dbReference type="OrthoDB" id="282973at2759"/>
<dbReference type="InterPro" id="IPR011001">
    <property type="entry name" value="Saposin-like"/>
</dbReference>
<dbReference type="GO" id="GO:0006685">
    <property type="term" value="P:sphingomyelin catabolic process"/>
    <property type="evidence" value="ECO:0000318"/>
    <property type="project" value="GO_Central"/>
</dbReference>
<comment type="catalytic activity">
    <reaction evidence="12">
        <text>a sphingomyelin + H2O = phosphocholine + an N-acylsphing-4-enine + H(+)</text>
        <dbReference type="Rhea" id="RHEA:19253"/>
        <dbReference type="ChEBI" id="CHEBI:15377"/>
        <dbReference type="ChEBI" id="CHEBI:15378"/>
        <dbReference type="ChEBI" id="CHEBI:17636"/>
        <dbReference type="ChEBI" id="CHEBI:52639"/>
        <dbReference type="ChEBI" id="CHEBI:295975"/>
        <dbReference type="EC" id="3.1.4.12"/>
    </reaction>
    <physiologicalReaction direction="left-to-right" evidence="12">
        <dbReference type="Rhea" id="RHEA:19254"/>
    </physiologicalReaction>
</comment>
<evidence type="ECO:0000313" key="13">
    <source>
        <dbReference type="EnsemblMetazoa" id="PPA05936.1"/>
    </source>
</evidence>
<evidence type="ECO:0000256" key="9">
    <source>
        <dbReference type="ARBA" id="ARBA00023157"/>
    </source>
</evidence>
<evidence type="ECO:0000313" key="14">
    <source>
        <dbReference type="Proteomes" id="UP000005239"/>
    </source>
</evidence>
<dbReference type="GO" id="GO:0016020">
    <property type="term" value="C:membrane"/>
    <property type="evidence" value="ECO:0007669"/>
    <property type="project" value="GOC"/>
</dbReference>
<proteinExistence type="inferred from homology"/>
<dbReference type="InterPro" id="IPR004843">
    <property type="entry name" value="Calcineurin-like_PHP"/>
</dbReference>
<dbReference type="InterPro" id="IPR045473">
    <property type="entry name" value="ASM_C"/>
</dbReference>
<evidence type="ECO:0000256" key="6">
    <source>
        <dbReference type="ARBA" id="ARBA00022729"/>
    </source>
</evidence>
<dbReference type="PROSITE" id="PS50015">
    <property type="entry name" value="SAP_B"/>
    <property type="match status" value="1"/>
</dbReference>
<protein>
    <submittedName>
        <fullName evidence="13">Sphingomyelin phosphodiesterase</fullName>
    </submittedName>
</protein>
<dbReference type="SMART" id="SM00741">
    <property type="entry name" value="SapB"/>
    <property type="match status" value="1"/>
</dbReference>
<keyword evidence="11" id="KW-0326">Glycosidase</keyword>
<keyword evidence="9" id="KW-1015">Disulfide bond</keyword>
<dbReference type="GO" id="GO:0046513">
    <property type="term" value="P:ceramide biosynthetic process"/>
    <property type="evidence" value="ECO:0000318"/>
    <property type="project" value="GO_Central"/>
</dbReference>
<keyword evidence="8" id="KW-0862">Zinc</keyword>
<evidence type="ECO:0000256" key="4">
    <source>
        <dbReference type="ARBA" id="ARBA00022525"/>
    </source>
</evidence>
<evidence type="ECO:0000256" key="2">
    <source>
        <dbReference type="ARBA" id="ARBA00004613"/>
    </source>
</evidence>
<dbReference type="InterPro" id="IPR008139">
    <property type="entry name" value="SaposinB_dom"/>
</dbReference>
<evidence type="ECO:0000256" key="12">
    <source>
        <dbReference type="ARBA" id="ARBA00047268"/>
    </source>
</evidence>
<dbReference type="GO" id="GO:0016798">
    <property type="term" value="F:hydrolase activity, acting on glycosyl bonds"/>
    <property type="evidence" value="ECO:0007669"/>
    <property type="project" value="UniProtKB-KW"/>
</dbReference>
<dbReference type="GO" id="GO:0005615">
    <property type="term" value="C:extracellular space"/>
    <property type="evidence" value="ECO:0000318"/>
    <property type="project" value="GO_Central"/>
</dbReference>
<keyword evidence="7" id="KW-0378">Hydrolase</keyword>
<dbReference type="EnsemblMetazoa" id="PPA05936.1">
    <property type="protein sequence ID" value="PPA05936.1"/>
    <property type="gene ID" value="WBGene00095490"/>
</dbReference>
<accession>A0A2A6C2C4</accession>
<dbReference type="Gene3D" id="1.10.225.10">
    <property type="entry name" value="Saposin-like"/>
    <property type="match status" value="1"/>
</dbReference>
<dbReference type="GO" id="GO:0061750">
    <property type="term" value="F:acid sphingomyelin phosphodiesterase activity"/>
    <property type="evidence" value="ECO:0000318"/>
    <property type="project" value="GO_Central"/>
</dbReference>
<keyword evidence="4" id="KW-0964">Secreted</keyword>
<evidence type="ECO:0000256" key="5">
    <source>
        <dbReference type="ARBA" id="ARBA00022723"/>
    </source>
</evidence>
<dbReference type="InterPro" id="IPR029052">
    <property type="entry name" value="Metallo-depent_PP-like"/>
</dbReference>
<keyword evidence="10" id="KW-0325">Glycoprotein</keyword>